<reference evidence="1 2" key="1">
    <citation type="submission" date="2019-07" db="EMBL/GenBank/DDBJ databases">
        <title>Genome sequencing of lignin-degrading bacterial isolates.</title>
        <authorList>
            <person name="Gladden J."/>
        </authorList>
    </citation>
    <scope>NUCLEOTIDE SEQUENCE [LARGE SCALE GENOMIC DNA]</scope>
    <source>
        <strain evidence="1 2">J11</strain>
    </source>
</reference>
<proteinExistence type="predicted"/>
<dbReference type="AlphaFoldDB" id="A0A562BRJ1"/>
<organism evidence="1 2">
    <name type="scientific">Cupriavidus gilardii J11</name>
    <dbReference type="NCBI Taxonomy" id="936133"/>
    <lineage>
        <taxon>Bacteria</taxon>
        <taxon>Pseudomonadati</taxon>
        <taxon>Pseudomonadota</taxon>
        <taxon>Betaproteobacteria</taxon>
        <taxon>Burkholderiales</taxon>
        <taxon>Burkholderiaceae</taxon>
        <taxon>Cupriavidus</taxon>
    </lineage>
</organism>
<sequence length="150" mass="16858">MASYCSRFARDFLDANLYFCSAKFTVARGGKVKAIDEAFREAESWYATAIANFAERHQIEFPLAYMEIHVKVTHQFAGRLLRLVRLYDRLFASTMFCNAAGSVSGSEREDTLRRAAKLISQIHLLCIPGNDKFAPDGSRLSTQASSAYKD</sequence>
<comment type="caution">
    <text evidence="1">The sequence shown here is derived from an EMBL/GenBank/DDBJ whole genome shotgun (WGS) entry which is preliminary data.</text>
</comment>
<accession>A0A562BRJ1</accession>
<dbReference type="Proteomes" id="UP000318141">
    <property type="component" value="Unassembled WGS sequence"/>
</dbReference>
<dbReference type="EMBL" id="VLJN01000007">
    <property type="protein sequence ID" value="TWG87905.1"/>
    <property type="molecule type" value="Genomic_DNA"/>
</dbReference>
<name>A0A562BRJ1_9BURK</name>
<keyword evidence="2" id="KW-1185">Reference proteome</keyword>
<protein>
    <submittedName>
        <fullName evidence="1">Uncharacterized protein</fullName>
    </submittedName>
</protein>
<gene>
    <name evidence="1" type="ORF">L602_001500000380</name>
</gene>
<evidence type="ECO:0000313" key="1">
    <source>
        <dbReference type="EMBL" id="TWG87905.1"/>
    </source>
</evidence>
<evidence type="ECO:0000313" key="2">
    <source>
        <dbReference type="Proteomes" id="UP000318141"/>
    </source>
</evidence>